<name>S8AD76_DACHA</name>
<dbReference type="Proteomes" id="UP000015100">
    <property type="component" value="Unassembled WGS sequence"/>
</dbReference>
<gene>
    <name evidence="2" type="ORF">H072_5241</name>
</gene>
<dbReference type="EMBL" id="AQGS01000270">
    <property type="protein sequence ID" value="EPS40879.1"/>
    <property type="molecule type" value="Genomic_DNA"/>
</dbReference>
<comment type="caution">
    <text evidence="2">The sequence shown here is derived from an EMBL/GenBank/DDBJ whole genome shotgun (WGS) entry which is preliminary data.</text>
</comment>
<organism evidence="2 3">
    <name type="scientific">Dactylellina haptotyla (strain CBS 200.50)</name>
    <name type="common">Nematode-trapping fungus</name>
    <name type="synonym">Monacrosporium haptotylum</name>
    <dbReference type="NCBI Taxonomy" id="1284197"/>
    <lineage>
        <taxon>Eukaryota</taxon>
        <taxon>Fungi</taxon>
        <taxon>Dikarya</taxon>
        <taxon>Ascomycota</taxon>
        <taxon>Pezizomycotina</taxon>
        <taxon>Orbiliomycetes</taxon>
        <taxon>Orbiliales</taxon>
        <taxon>Orbiliaceae</taxon>
        <taxon>Dactylellina</taxon>
    </lineage>
</organism>
<evidence type="ECO:0000313" key="3">
    <source>
        <dbReference type="Proteomes" id="UP000015100"/>
    </source>
</evidence>
<protein>
    <submittedName>
        <fullName evidence="2">Uncharacterized protein</fullName>
    </submittedName>
</protein>
<evidence type="ECO:0000313" key="2">
    <source>
        <dbReference type="EMBL" id="EPS40879.1"/>
    </source>
</evidence>
<feature type="region of interest" description="Disordered" evidence="1">
    <location>
        <begin position="1"/>
        <end position="52"/>
    </location>
</feature>
<dbReference type="HOGENOM" id="CLU_704023_0_0_1"/>
<evidence type="ECO:0000256" key="1">
    <source>
        <dbReference type="SAM" id="MobiDB-lite"/>
    </source>
</evidence>
<sequence>MSKAHHILRKIPRRKQNPVEKAGANMSSPESERPSFLTTPGPGTPRSHKTSSDLLQVSLALDTMTPQLSNLFEPAPKPPRRPARPKVWGTGLFQSQEHIDFVNKISEVLDLHGAEHIWQPLDPLETRTVFEAIILKLRQYIRLEVDDQAEKIMLLVIGVAAAMRLGCCIPKEMEDDILEVFTKKPLPPFRDLSDKAIEQLTQAIQIYKPGNFYIFETATELEMLPLLAETQNWERDMWGADLEALIKAAKAAKAARDAKDDGTEGEESRASEYLKSIAEGSEASELYGYAAYSPSDFETSEDEITGRMPGCGCPTRSLSIVGSKASTISRKSSIRGGGDTAIGALSKIASNAGLKRTPSSGMKPKTGIDTGDIIKGMKNLFSTSGEKKENAG</sequence>
<keyword evidence="3" id="KW-1185">Reference proteome</keyword>
<proteinExistence type="predicted"/>
<dbReference type="OrthoDB" id="5423082at2759"/>
<feature type="compositionally biased region" description="Basic residues" evidence="1">
    <location>
        <begin position="1"/>
        <end position="16"/>
    </location>
</feature>
<accession>S8AD76</accession>
<dbReference type="AlphaFoldDB" id="S8AD76"/>
<reference evidence="2 3" key="1">
    <citation type="journal article" date="2013" name="PLoS Genet.">
        <title>Genomic mechanisms accounting for the adaptation to parasitism in nematode-trapping fungi.</title>
        <authorList>
            <person name="Meerupati T."/>
            <person name="Andersson K.M."/>
            <person name="Friman E."/>
            <person name="Kumar D."/>
            <person name="Tunlid A."/>
            <person name="Ahren D."/>
        </authorList>
    </citation>
    <scope>NUCLEOTIDE SEQUENCE [LARGE SCALE GENOMIC DNA]</scope>
    <source>
        <strain evidence="2 3">CBS 200.50</strain>
    </source>
</reference>
<reference evidence="3" key="2">
    <citation type="submission" date="2013-04" db="EMBL/GenBank/DDBJ databases">
        <title>Genomic mechanisms accounting for the adaptation to parasitism in nematode-trapping fungi.</title>
        <authorList>
            <person name="Ahren D.G."/>
        </authorList>
    </citation>
    <scope>NUCLEOTIDE SEQUENCE [LARGE SCALE GENOMIC DNA]</scope>
    <source>
        <strain evidence="3">CBS 200.50</strain>
    </source>
</reference>